<sequence length="95" mass="10569">MALGSGGGGRDRRRRGKSPELPEEGEFMPEVPAPPPKKARPWAISDPRGEDCPRYRERGDATCLVRMVCLPGQLGRVQTSILDSRYGRREGTFGW</sequence>
<name>A0ABD1YFW1_9MARC</name>
<evidence type="ECO:0000256" key="1">
    <source>
        <dbReference type="SAM" id="MobiDB-lite"/>
    </source>
</evidence>
<keyword evidence="3" id="KW-1185">Reference proteome</keyword>
<evidence type="ECO:0000313" key="3">
    <source>
        <dbReference type="Proteomes" id="UP001605036"/>
    </source>
</evidence>
<reference evidence="2 3" key="1">
    <citation type="submission" date="2024-09" db="EMBL/GenBank/DDBJ databases">
        <title>Chromosome-scale assembly of Riccia fluitans.</title>
        <authorList>
            <person name="Paukszto L."/>
            <person name="Sawicki J."/>
            <person name="Karawczyk K."/>
            <person name="Piernik-Szablinska J."/>
            <person name="Szczecinska M."/>
            <person name="Mazdziarz M."/>
        </authorList>
    </citation>
    <scope>NUCLEOTIDE SEQUENCE [LARGE SCALE GENOMIC DNA]</scope>
    <source>
        <strain evidence="2">Rf_01</strain>
        <tissue evidence="2">Aerial parts of the thallus</tissue>
    </source>
</reference>
<proteinExistence type="predicted"/>
<feature type="region of interest" description="Disordered" evidence="1">
    <location>
        <begin position="1"/>
        <end position="53"/>
    </location>
</feature>
<organism evidence="2 3">
    <name type="scientific">Riccia fluitans</name>
    <dbReference type="NCBI Taxonomy" id="41844"/>
    <lineage>
        <taxon>Eukaryota</taxon>
        <taxon>Viridiplantae</taxon>
        <taxon>Streptophyta</taxon>
        <taxon>Embryophyta</taxon>
        <taxon>Marchantiophyta</taxon>
        <taxon>Marchantiopsida</taxon>
        <taxon>Marchantiidae</taxon>
        <taxon>Marchantiales</taxon>
        <taxon>Ricciaceae</taxon>
        <taxon>Riccia</taxon>
    </lineage>
</organism>
<dbReference type="AlphaFoldDB" id="A0ABD1YFW1"/>
<protein>
    <submittedName>
        <fullName evidence="2">Uncharacterized protein</fullName>
    </submittedName>
</protein>
<dbReference type="EMBL" id="JBHFFA010000004">
    <property type="protein sequence ID" value="KAL2629425.1"/>
    <property type="molecule type" value="Genomic_DNA"/>
</dbReference>
<comment type="caution">
    <text evidence="2">The sequence shown here is derived from an EMBL/GenBank/DDBJ whole genome shotgun (WGS) entry which is preliminary data.</text>
</comment>
<accession>A0ABD1YFW1</accession>
<gene>
    <name evidence="2" type="ORF">R1flu_014111</name>
</gene>
<dbReference type="Proteomes" id="UP001605036">
    <property type="component" value="Unassembled WGS sequence"/>
</dbReference>
<evidence type="ECO:0000313" key="2">
    <source>
        <dbReference type="EMBL" id="KAL2629425.1"/>
    </source>
</evidence>